<dbReference type="EMBL" id="SMMG02000007">
    <property type="protein sequence ID" value="KAA3466154.1"/>
    <property type="molecule type" value="Genomic_DNA"/>
</dbReference>
<evidence type="ECO:0000256" key="2">
    <source>
        <dbReference type="SAM" id="MobiDB-lite"/>
    </source>
</evidence>
<dbReference type="PANTHER" id="PTHR15503:SF45">
    <property type="entry name" value="RNA-DIRECTED DNA POLYMERASE HOMOLOG"/>
    <property type="match status" value="1"/>
</dbReference>
<dbReference type="AlphaFoldDB" id="A0A5B6VAR8"/>
<evidence type="ECO:0000256" key="1">
    <source>
        <dbReference type="PROSITE-ProRule" id="PRU00047"/>
    </source>
</evidence>
<gene>
    <name evidence="4" type="ORF">EPI10_001268</name>
</gene>
<dbReference type="PANTHER" id="PTHR15503">
    <property type="entry name" value="LDOC1 RELATED"/>
    <property type="match status" value="1"/>
</dbReference>
<dbReference type="GO" id="GO:0003676">
    <property type="term" value="F:nucleic acid binding"/>
    <property type="evidence" value="ECO:0007669"/>
    <property type="project" value="InterPro"/>
</dbReference>
<feature type="region of interest" description="Disordered" evidence="2">
    <location>
        <begin position="44"/>
        <end position="107"/>
    </location>
</feature>
<keyword evidence="1" id="KW-0862">Zinc</keyword>
<name>A0A5B6VAR8_9ROSI</name>
<feature type="domain" description="CCHC-type" evidence="3">
    <location>
        <begin position="131"/>
        <end position="146"/>
    </location>
</feature>
<evidence type="ECO:0000259" key="3">
    <source>
        <dbReference type="PROSITE" id="PS50158"/>
    </source>
</evidence>
<accession>A0A5B6VAR8</accession>
<keyword evidence="1" id="KW-0479">Metal-binding</keyword>
<feature type="compositionally biased region" description="Polar residues" evidence="2">
    <location>
        <begin position="89"/>
        <end position="98"/>
    </location>
</feature>
<evidence type="ECO:0000313" key="4">
    <source>
        <dbReference type="EMBL" id="KAA3466154.1"/>
    </source>
</evidence>
<dbReference type="GO" id="GO:0008270">
    <property type="term" value="F:zinc ion binding"/>
    <property type="evidence" value="ECO:0007669"/>
    <property type="project" value="UniProtKB-KW"/>
</dbReference>
<evidence type="ECO:0000313" key="5">
    <source>
        <dbReference type="Proteomes" id="UP000325315"/>
    </source>
</evidence>
<protein>
    <submittedName>
        <fullName evidence="4">Gag-Pol polyprotein</fullName>
    </submittedName>
</protein>
<dbReference type="InterPro" id="IPR032567">
    <property type="entry name" value="RTL1-rel"/>
</dbReference>
<dbReference type="SMART" id="SM00343">
    <property type="entry name" value="ZnF_C2HC"/>
    <property type="match status" value="1"/>
</dbReference>
<dbReference type="Pfam" id="PF08284">
    <property type="entry name" value="RVP_2"/>
    <property type="match status" value="1"/>
</dbReference>
<dbReference type="Proteomes" id="UP000325315">
    <property type="component" value="Unassembled WGS sequence"/>
</dbReference>
<keyword evidence="1" id="KW-0863">Zinc-finger</keyword>
<reference evidence="5" key="1">
    <citation type="journal article" date="2019" name="Plant Biotechnol. J.">
        <title>Genome sequencing of the Australian wild diploid species Gossypium australe highlights disease resistance and delayed gland morphogenesis.</title>
        <authorList>
            <person name="Cai Y."/>
            <person name="Cai X."/>
            <person name="Wang Q."/>
            <person name="Wang P."/>
            <person name="Zhang Y."/>
            <person name="Cai C."/>
            <person name="Xu Y."/>
            <person name="Wang K."/>
            <person name="Zhou Z."/>
            <person name="Wang C."/>
            <person name="Geng S."/>
            <person name="Li B."/>
            <person name="Dong Q."/>
            <person name="Hou Y."/>
            <person name="Wang H."/>
            <person name="Ai P."/>
            <person name="Liu Z."/>
            <person name="Yi F."/>
            <person name="Sun M."/>
            <person name="An G."/>
            <person name="Cheng J."/>
            <person name="Zhang Y."/>
            <person name="Shi Q."/>
            <person name="Xie Y."/>
            <person name="Shi X."/>
            <person name="Chang Y."/>
            <person name="Huang F."/>
            <person name="Chen Y."/>
            <person name="Hong S."/>
            <person name="Mi L."/>
            <person name="Sun Q."/>
            <person name="Zhang L."/>
            <person name="Zhou B."/>
            <person name="Peng R."/>
            <person name="Zhang X."/>
            <person name="Liu F."/>
        </authorList>
    </citation>
    <scope>NUCLEOTIDE SEQUENCE [LARGE SCALE GENOMIC DNA]</scope>
    <source>
        <strain evidence="5">cv. PA1801</strain>
    </source>
</reference>
<dbReference type="Gene3D" id="4.10.60.10">
    <property type="entry name" value="Zinc finger, CCHC-type"/>
    <property type="match status" value="1"/>
</dbReference>
<organism evidence="4 5">
    <name type="scientific">Gossypium australe</name>
    <dbReference type="NCBI Taxonomy" id="47621"/>
    <lineage>
        <taxon>Eukaryota</taxon>
        <taxon>Viridiplantae</taxon>
        <taxon>Streptophyta</taxon>
        <taxon>Embryophyta</taxon>
        <taxon>Tracheophyta</taxon>
        <taxon>Spermatophyta</taxon>
        <taxon>Magnoliopsida</taxon>
        <taxon>eudicotyledons</taxon>
        <taxon>Gunneridae</taxon>
        <taxon>Pentapetalae</taxon>
        <taxon>rosids</taxon>
        <taxon>malvids</taxon>
        <taxon>Malvales</taxon>
        <taxon>Malvaceae</taxon>
        <taxon>Malvoideae</taxon>
        <taxon>Gossypium</taxon>
    </lineage>
</organism>
<sequence>MCKRFENGLNEDIRLLVRILELKEFVVLVGRACKAEELSKEKRKVDFETRDSRKRSMNKPYQTSSKKSRDSYTRSNASIGYPNRDRGKQYSSPKAQATSVSSVGSVRNNRPECQRCRKRHPGECRMNDRACFRCGSQDHFIPDCPELAKKDKFQNARPSNTVTRGRPPQSAGIMTSNKGATKDSTARSEARVPTRAYAICTREDASSPDVITSTFSLYDTNVIALIDPGSTHSYIYMNLVSSKNFLVESTEFVIKNSEILRIESDESSELPVVISSMSAQRYVSNGCEAYLVYVLDTKVSESKIESVPVVCEYPDVFPEEFLGLPPIKEVEFAIELVPRTSLISIAPYRMAPTELEELKALLQELTYRGFARPSFSP</sequence>
<dbReference type="Gene3D" id="3.10.10.10">
    <property type="entry name" value="HIV Type 1 Reverse Transcriptase, subunit A, domain 1"/>
    <property type="match status" value="1"/>
</dbReference>
<keyword evidence="5" id="KW-1185">Reference proteome</keyword>
<dbReference type="SUPFAM" id="SSF56672">
    <property type="entry name" value="DNA/RNA polymerases"/>
    <property type="match status" value="1"/>
</dbReference>
<dbReference type="InterPro" id="IPR043502">
    <property type="entry name" value="DNA/RNA_pol_sf"/>
</dbReference>
<proteinExistence type="predicted"/>
<feature type="region of interest" description="Disordered" evidence="2">
    <location>
        <begin position="157"/>
        <end position="188"/>
    </location>
</feature>
<comment type="caution">
    <text evidence="4">The sequence shown here is derived from an EMBL/GenBank/DDBJ whole genome shotgun (WGS) entry which is preliminary data.</text>
</comment>
<dbReference type="OrthoDB" id="1751572at2759"/>
<dbReference type="InterPro" id="IPR001878">
    <property type="entry name" value="Znf_CCHC"/>
</dbReference>
<dbReference type="PROSITE" id="PS50158">
    <property type="entry name" value="ZF_CCHC"/>
    <property type="match status" value="1"/>
</dbReference>